<evidence type="ECO:0000313" key="1">
    <source>
        <dbReference type="EMBL" id="KAK1413936.1"/>
    </source>
</evidence>
<dbReference type="Proteomes" id="UP001229421">
    <property type="component" value="Unassembled WGS sequence"/>
</dbReference>
<gene>
    <name evidence="1" type="ORF">QVD17_29673</name>
</gene>
<organism evidence="1 2">
    <name type="scientific">Tagetes erecta</name>
    <name type="common">African marigold</name>
    <dbReference type="NCBI Taxonomy" id="13708"/>
    <lineage>
        <taxon>Eukaryota</taxon>
        <taxon>Viridiplantae</taxon>
        <taxon>Streptophyta</taxon>
        <taxon>Embryophyta</taxon>
        <taxon>Tracheophyta</taxon>
        <taxon>Spermatophyta</taxon>
        <taxon>Magnoliopsida</taxon>
        <taxon>eudicotyledons</taxon>
        <taxon>Gunneridae</taxon>
        <taxon>Pentapetalae</taxon>
        <taxon>asterids</taxon>
        <taxon>campanulids</taxon>
        <taxon>Asterales</taxon>
        <taxon>Asteraceae</taxon>
        <taxon>Asteroideae</taxon>
        <taxon>Heliantheae alliance</taxon>
        <taxon>Tageteae</taxon>
        <taxon>Tagetes</taxon>
    </lineage>
</organism>
<protein>
    <submittedName>
        <fullName evidence="1">Uncharacterized protein</fullName>
    </submittedName>
</protein>
<name>A0AAD8K3Y5_TARER</name>
<evidence type="ECO:0000313" key="2">
    <source>
        <dbReference type="Proteomes" id="UP001229421"/>
    </source>
</evidence>
<dbReference type="EMBL" id="JAUHHV010000008">
    <property type="protein sequence ID" value="KAK1413936.1"/>
    <property type="molecule type" value="Genomic_DNA"/>
</dbReference>
<dbReference type="AlphaFoldDB" id="A0AAD8K3Y5"/>
<keyword evidence="2" id="KW-1185">Reference proteome</keyword>
<reference evidence="1" key="1">
    <citation type="journal article" date="2023" name="bioRxiv">
        <title>Improved chromosome-level genome assembly for marigold (Tagetes erecta).</title>
        <authorList>
            <person name="Jiang F."/>
            <person name="Yuan L."/>
            <person name="Wang S."/>
            <person name="Wang H."/>
            <person name="Xu D."/>
            <person name="Wang A."/>
            <person name="Fan W."/>
        </authorList>
    </citation>
    <scope>NUCLEOTIDE SEQUENCE</scope>
    <source>
        <strain evidence="1">WSJ</strain>
        <tissue evidence="1">Leaf</tissue>
    </source>
</reference>
<comment type="caution">
    <text evidence="1">The sequence shown here is derived from an EMBL/GenBank/DDBJ whole genome shotgun (WGS) entry which is preliminary data.</text>
</comment>
<accession>A0AAD8K3Y5</accession>
<sequence>MKIKDQQPCIPVRSQIMMDHRTTRENKCIENELHACHLPLIDKTSNVHCFNKAYMLEYTRHKPFILWKKQPI</sequence>
<proteinExistence type="predicted"/>